<accession>A0A9W6CNV7</accession>
<comment type="caution">
    <text evidence="3">The sequence shown here is derived from an EMBL/GenBank/DDBJ whole genome shotgun (WGS) entry which is preliminary data.</text>
</comment>
<dbReference type="InterPro" id="IPR025159">
    <property type="entry name" value="AbiEi_N"/>
</dbReference>
<dbReference type="Pfam" id="PF13338">
    <property type="entry name" value="AbiEi_4"/>
    <property type="match status" value="1"/>
</dbReference>
<feature type="domain" description="DUF559" evidence="1">
    <location>
        <begin position="185"/>
        <end position="267"/>
    </location>
</feature>
<proteinExistence type="predicted"/>
<protein>
    <recommendedName>
        <fullName evidence="5">DUF559 domain-containing protein</fullName>
    </recommendedName>
</protein>
<evidence type="ECO:0000313" key="4">
    <source>
        <dbReference type="Proteomes" id="UP001144396"/>
    </source>
</evidence>
<gene>
    <name evidence="3" type="ORF">ARHIZOSPH14_00550</name>
</gene>
<dbReference type="InterPro" id="IPR007569">
    <property type="entry name" value="DUF559"/>
</dbReference>
<dbReference type="Pfam" id="PF04480">
    <property type="entry name" value="DUF559"/>
    <property type="match status" value="1"/>
</dbReference>
<organism evidence="3 4">
    <name type="scientific">Agromyces rhizosphaerae</name>
    <dbReference type="NCBI Taxonomy" id="88374"/>
    <lineage>
        <taxon>Bacteria</taxon>
        <taxon>Bacillati</taxon>
        <taxon>Actinomycetota</taxon>
        <taxon>Actinomycetes</taxon>
        <taxon>Micrococcales</taxon>
        <taxon>Microbacteriaceae</taxon>
        <taxon>Agromyces</taxon>
    </lineage>
</organism>
<evidence type="ECO:0000313" key="3">
    <source>
        <dbReference type="EMBL" id="GLI25813.1"/>
    </source>
</evidence>
<dbReference type="Gene3D" id="3.40.960.10">
    <property type="entry name" value="VSR Endonuclease"/>
    <property type="match status" value="1"/>
</dbReference>
<evidence type="ECO:0000259" key="1">
    <source>
        <dbReference type="Pfam" id="PF04480"/>
    </source>
</evidence>
<dbReference type="Proteomes" id="UP001144396">
    <property type="component" value="Unassembled WGS sequence"/>
</dbReference>
<evidence type="ECO:0000259" key="2">
    <source>
        <dbReference type="Pfam" id="PF13338"/>
    </source>
</evidence>
<dbReference type="AlphaFoldDB" id="A0A9W6CNV7"/>
<dbReference type="EMBL" id="BSDP01000001">
    <property type="protein sequence ID" value="GLI25813.1"/>
    <property type="molecule type" value="Genomic_DNA"/>
</dbReference>
<reference evidence="3" key="1">
    <citation type="submission" date="2022-12" db="EMBL/GenBank/DDBJ databases">
        <title>Reference genome sequencing for broad-spectrum identification of bacterial and archaeal isolates by mass spectrometry.</title>
        <authorList>
            <person name="Sekiguchi Y."/>
            <person name="Tourlousse D.M."/>
        </authorList>
    </citation>
    <scope>NUCLEOTIDE SEQUENCE</scope>
    <source>
        <strain evidence="3">14</strain>
    </source>
</reference>
<evidence type="ECO:0008006" key="5">
    <source>
        <dbReference type="Google" id="ProtNLM"/>
    </source>
</evidence>
<feature type="domain" description="AbiEi antitoxin N-terminal" evidence="2">
    <location>
        <begin position="7"/>
        <end position="47"/>
    </location>
</feature>
<keyword evidence="4" id="KW-1185">Reference proteome</keyword>
<name>A0A9W6CNV7_9MICO</name>
<sequence>MQRTCRDLGGVARTAELAAAGVGRRDLARAVDEGAVVRLRQGIYAVPDLAPDAAEAVRHGGALGCLSAARALGLWVLTDDDRLHVSMAPTGRSREHSDCACVVHWTGGGLRPVASIVDVLRQVLACAGPEEFFVCLESAMRLKRIDADGVARLREHVPAWARPLIDDARWDADSGLESLLRFRLRLFRLRIRSQVAIPTVGRVDHVIGDRLILEADGRENHDGESNRHRDLVRDAAAAALGFDTLRFDYAQIVHDWPSVRAAILAKVDAGLHLGSADRRRFSA</sequence>